<dbReference type="Proteomes" id="UP000076449">
    <property type="component" value="Chromosome IV"/>
</dbReference>
<dbReference type="EMBL" id="CM002801">
    <property type="protein sequence ID" value="KZN84291.1"/>
    <property type="molecule type" value="Genomic_DNA"/>
</dbReference>
<dbReference type="AlphaFoldDB" id="A0A167Q4G2"/>
<accession>A0A167Q4G2</accession>
<protein>
    <submittedName>
        <fullName evidence="2">Uncharacterized protein</fullName>
    </submittedName>
</protein>
<feature type="region of interest" description="Disordered" evidence="1">
    <location>
        <begin position="1"/>
        <end position="20"/>
    </location>
</feature>
<evidence type="ECO:0000313" key="2">
    <source>
        <dbReference type="EMBL" id="KZN84291.1"/>
    </source>
</evidence>
<name>A0A167Q4G2_PENCH</name>
<sequence length="118" mass="13137">MAESSSRHAALQPDDRHRKLQAVRTHAAAQERADLDIWVDQVEKEINAHGKVIDFAMDFFEIKKHMKGEGPRAIKAAMNSFIKLSRTQFTTTEASILWVVDGPILNAYGIAGSNIPHA</sequence>
<evidence type="ECO:0000256" key="1">
    <source>
        <dbReference type="SAM" id="MobiDB-lite"/>
    </source>
</evidence>
<organism evidence="2">
    <name type="scientific">Penicillium chrysogenum</name>
    <name type="common">Penicillium notatum</name>
    <dbReference type="NCBI Taxonomy" id="5076"/>
    <lineage>
        <taxon>Eukaryota</taxon>
        <taxon>Fungi</taxon>
        <taxon>Dikarya</taxon>
        <taxon>Ascomycota</taxon>
        <taxon>Pezizomycotina</taxon>
        <taxon>Eurotiomycetes</taxon>
        <taxon>Eurotiomycetidae</taxon>
        <taxon>Eurotiales</taxon>
        <taxon>Aspergillaceae</taxon>
        <taxon>Penicillium</taxon>
        <taxon>Penicillium chrysogenum species complex</taxon>
    </lineage>
</organism>
<proteinExistence type="predicted"/>
<gene>
    <name evidence="2" type="ORF">EN45_114110</name>
</gene>
<reference evidence="2" key="1">
    <citation type="journal article" date="2014" name="Genome Announc.">
        <title>Complete sequencing and chromosome-scale genome assembly of the industrial progenitor strain P2niaD18 from the penicillin producer Penicillium chrysogenum.</title>
        <authorList>
            <person name="Specht T."/>
            <person name="Dahlmann T.A."/>
            <person name="Zadra I."/>
            <person name="Kurnsteiner H."/>
            <person name="Kuck U."/>
        </authorList>
    </citation>
    <scope>NUCLEOTIDE SEQUENCE [LARGE SCALE GENOMIC DNA]</scope>
    <source>
        <strain evidence="2">P2niaD18</strain>
    </source>
</reference>